<dbReference type="Proteomes" id="UP000006791">
    <property type="component" value="Chromosome 2"/>
</dbReference>
<dbReference type="SUPFAM" id="SSF52540">
    <property type="entry name" value="P-loop containing nucleoside triphosphate hydrolases"/>
    <property type="match status" value="2"/>
</dbReference>
<dbReference type="Pfam" id="PF00270">
    <property type="entry name" value="DEAD"/>
    <property type="match status" value="1"/>
</dbReference>
<protein>
    <submittedName>
        <fullName evidence="6">Distinct helicase family with a unique C-terminal domain including a metal-binding cysteine cluster</fullName>
    </submittedName>
</protein>
<gene>
    <name evidence="6" type="ordered locus">Cabther_B0717</name>
</gene>
<dbReference type="InterPro" id="IPR001650">
    <property type="entry name" value="Helicase_C-like"/>
</dbReference>
<accession>G2LL38</accession>
<keyword evidence="6" id="KW-0378">Hydrolase</keyword>
<dbReference type="GO" id="GO:0006289">
    <property type="term" value="P:nucleotide-excision repair"/>
    <property type="evidence" value="ECO:0007669"/>
    <property type="project" value="TreeGrafter"/>
</dbReference>
<dbReference type="GO" id="GO:0005524">
    <property type="term" value="F:ATP binding"/>
    <property type="evidence" value="ECO:0007669"/>
    <property type="project" value="UniProtKB-KW"/>
</dbReference>
<keyword evidence="3" id="KW-0175">Coiled coil</keyword>
<dbReference type="PANTHER" id="PTHR47957">
    <property type="entry name" value="ATP-DEPENDENT HELICASE HRQ1"/>
    <property type="match status" value="1"/>
</dbReference>
<dbReference type="OrthoDB" id="143059at2"/>
<organism evidence="6 7">
    <name type="scientific">Chloracidobacterium thermophilum (strain B)</name>
    <dbReference type="NCBI Taxonomy" id="981222"/>
    <lineage>
        <taxon>Bacteria</taxon>
        <taxon>Pseudomonadati</taxon>
        <taxon>Acidobacteriota</taxon>
        <taxon>Terriglobia</taxon>
        <taxon>Terriglobales</taxon>
        <taxon>Acidobacteriaceae</taxon>
        <taxon>Chloracidobacterium</taxon>
    </lineage>
</organism>
<dbReference type="InterPro" id="IPR014001">
    <property type="entry name" value="Helicase_ATP-bd"/>
</dbReference>
<evidence type="ECO:0000256" key="3">
    <source>
        <dbReference type="SAM" id="Coils"/>
    </source>
</evidence>
<dbReference type="RefSeq" id="WP_014101452.1">
    <property type="nucleotide sequence ID" value="NC_016025.1"/>
</dbReference>
<evidence type="ECO:0000313" key="6">
    <source>
        <dbReference type="EMBL" id="AEP13714.1"/>
    </source>
</evidence>
<dbReference type="Gene3D" id="3.40.960.10">
    <property type="entry name" value="VSR Endonuclease"/>
    <property type="match status" value="1"/>
</dbReference>
<dbReference type="STRING" id="981222.Cabther_B0717"/>
<evidence type="ECO:0000256" key="1">
    <source>
        <dbReference type="ARBA" id="ARBA00022741"/>
    </source>
</evidence>
<keyword evidence="6" id="KW-0347">Helicase</keyword>
<evidence type="ECO:0000256" key="2">
    <source>
        <dbReference type="ARBA" id="ARBA00022840"/>
    </source>
</evidence>
<proteinExistence type="predicted"/>
<dbReference type="Pfam" id="PF09369">
    <property type="entry name" value="MZB"/>
    <property type="match status" value="1"/>
</dbReference>
<evidence type="ECO:0000259" key="5">
    <source>
        <dbReference type="PROSITE" id="PS51194"/>
    </source>
</evidence>
<dbReference type="GO" id="GO:0003676">
    <property type="term" value="F:nucleic acid binding"/>
    <property type="evidence" value="ECO:0007669"/>
    <property type="project" value="InterPro"/>
</dbReference>
<keyword evidence="1" id="KW-0547">Nucleotide-binding</keyword>
<dbReference type="GO" id="GO:0036297">
    <property type="term" value="P:interstrand cross-link repair"/>
    <property type="evidence" value="ECO:0007669"/>
    <property type="project" value="TreeGrafter"/>
</dbReference>
<dbReference type="HOGENOM" id="CLU_001338_1_1_0"/>
<dbReference type="CDD" id="cd17923">
    <property type="entry name" value="DEXHc_Hrq1-like"/>
    <property type="match status" value="1"/>
</dbReference>
<dbReference type="SMART" id="SM00487">
    <property type="entry name" value="DEXDc"/>
    <property type="match status" value="1"/>
</dbReference>
<dbReference type="PROSITE" id="PS51194">
    <property type="entry name" value="HELICASE_CTER"/>
    <property type="match status" value="1"/>
</dbReference>
<evidence type="ECO:0000259" key="4">
    <source>
        <dbReference type="PROSITE" id="PS51192"/>
    </source>
</evidence>
<name>G2LL38_CHLTF</name>
<dbReference type="EMBL" id="CP002515">
    <property type="protein sequence ID" value="AEP13714.1"/>
    <property type="molecule type" value="Genomic_DNA"/>
</dbReference>
<keyword evidence="7" id="KW-1185">Reference proteome</keyword>
<feature type="coiled-coil region" evidence="3">
    <location>
        <begin position="1167"/>
        <end position="1201"/>
    </location>
</feature>
<dbReference type="PROSITE" id="PS51192">
    <property type="entry name" value="HELICASE_ATP_BIND_1"/>
    <property type="match status" value="1"/>
</dbReference>
<dbReference type="GO" id="GO:0043138">
    <property type="term" value="F:3'-5' DNA helicase activity"/>
    <property type="evidence" value="ECO:0007669"/>
    <property type="project" value="TreeGrafter"/>
</dbReference>
<dbReference type="InterPro" id="IPR027417">
    <property type="entry name" value="P-loop_NTPase"/>
</dbReference>
<evidence type="ECO:0000313" key="7">
    <source>
        <dbReference type="Proteomes" id="UP000006791"/>
    </source>
</evidence>
<dbReference type="Gene3D" id="3.40.50.300">
    <property type="entry name" value="P-loop containing nucleotide triphosphate hydrolases"/>
    <property type="match status" value="2"/>
</dbReference>
<reference evidence="6 7" key="1">
    <citation type="journal article" date="2012" name="Environ. Microbiol.">
        <title>Complete genome of Candidatus Chloracidobacterium thermophilum, a chlorophyll-based photoheterotroph belonging to the phylum Acidobacteria.</title>
        <authorList>
            <person name="Garcia Costas A.M."/>
            <person name="Liu Z."/>
            <person name="Tomsho L.P."/>
            <person name="Schuster S.C."/>
            <person name="Ward D.M."/>
            <person name="Bryant D.A."/>
        </authorList>
    </citation>
    <scope>NUCLEOTIDE SEQUENCE [LARGE SCALE GENOMIC DNA]</scope>
    <source>
        <strain evidence="6 7">B</strain>
    </source>
</reference>
<dbReference type="InterPro" id="IPR018973">
    <property type="entry name" value="MZB"/>
</dbReference>
<feature type="domain" description="Helicase C-terminal" evidence="5">
    <location>
        <begin position="916"/>
        <end position="1074"/>
    </location>
</feature>
<dbReference type="KEGG" id="ctm:Cabther_B0717"/>
<dbReference type="PANTHER" id="PTHR47957:SF3">
    <property type="entry name" value="ATP-DEPENDENT HELICASE HRQ1"/>
    <property type="match status" value="1"/>
</dbReference>
<keyword evidence="2" id="KW-0067">ATP-binding</keyword>
<dbReference type="SMART" id="SM00490">
    <property type="entry name" value="HELICc"/>
    <property type="match status" value="1"/>
</dbReference>
<feature type="domain" description="Helicase ATP-binding" evidence="4">
    <location>
        <begin position="97"/>
        <end position="311"/>
    </location>
</feature>
<dbReference type="InterPro" id="IPR011545">
    <property type="entry name" value="DEAD/DEAH_box_helicase_dom"/>
</dbReference>
<dbReference type="Pfam" id="PF00271">
    <property type="entry name" value="Helicase_C"/>
    <property type="match status" value="1"/>
</dbReference>
<sequence length="1723" mass="195072">MSTIFDLHSAVLDDYQNFVRSFFLIADDRARAFVDRSMEEEGYLWPEPLVQLSPAYASGPTVDELASTGHITRETARIFRLEDGHPFRLHRHQEEAIDKAARGESFVVTSGTGSGKSLCYFLPIIDSLIRHPDTGGRAAALVIYPMNALVNSQFQALDALKERYERTSGRPFPVHFAKYTGETSEAAREKIRLNPPQILLTNYVMAELLLVRPEDQRFLEQIANGERQSKVEATLPPAIRHAPFADRGLRFLVFDELHTYRGRQGADVAMLVRRLKERCAGDGLLHIGTSATMISRPDATAEERRQSVADFAKRFFGHHFGPEHVIEETLAPFTEGGPPTAEELKAAVGTPLPGDLSALRGHPLMRWLEYELGIEQSPDGTLKRRTPRELSKVAEQLAALTGGDVQRCTDALRKLLAHASRLQREGRTRAPAFKLHQFIAQGRTLYATVETHEARRFSLEGQVQAGEDKLFFPVKFCRQCGQDYYHAVQQEERFLPHPVGTEPDGDDAQAGYLMLAPGEGDWSREQLPEDWFKADGKLSPTWKERVPQAVWVRPDGAYSPFPQDGAQKMWWQPHPFSLCLGCGEYYTGRERDFVKFASLSSEGRSSATTILANSLLRHAARTGAARDKLLTFTDNRQDASLQAGHFNDFVHVALLRAALYAALRQSPELAFDRVAEAVVRASGLGLADIAQNPGLDPETPAVREVWQTFTDLTEYRLYDDLRRGWRVTHPNLEQVGLLSIEYYGLETLCQSQKLVDLHPWFRQAAGEERKTLLRAVLDQFRRKLAIRVRALEEDFQKSLRRRAGQYLNEFWGLDPEDDELRPANRFVRHRPSSRQGPGFGLSARSLIGRFLIKRLGLNAEAYDEFLGALLALLVSHGLLAIETAGSQPCYRLDASCLRWCLGQGTPPAPDPLYSRRAEAAGYAVPSRPVNAFFQHFYQSAAASLAALEAREHTAQVVRPGERERRERRFRWEGQDQTKEAETGRRLPYLVCSPTMELGVDIADLELVHLRNVPPTPANYAQRSGRAGRQGQPGLIVTYCGALNSHDQYFFRRRAEMVAGRVRPPRLDLANESLLRAHIHAVWLAHVRLPLKNSIETVIDTEQITDLPLHEEVKAQIQLSEPIRQHIGQRVRALLAADREVLARSGWFSDRWVRHVIEEAPREFDRAFDRWRELYRAATRQLQAAQAALERARSNDDQQEANRRQQEAVRQRNLLLQIGTRYEEGDFYPYRYLASEGFLPGYNFPALPVRAWVPRSSEGEFIARPRSLAIREFAPHNFLYHEGRQWESVAFQTPPGGLDERRYSQKLCLTCGAFADPHDDGCPVCHTRFDASNSLATPLLDMPNVRMKRRARITADEEERRRRGYELQTFFQFAPEGSGHRVQEADVVSGQTPLLRLVYAPSATLLRVNHGWRGSEVKGFLVDFESGEVISSADKPSHPSRPHRLERIRLAVRMTQNVLIVRPAQPEQCADQTLEATLRYALKRGIEETFELEETELAAEPIGDGEHRAMLLYETAEGGAGVLRRFVEEATTLAEVARAALEICHFELREDGLSDTRPDCRAACYECLLSFANQHEALKLNRHHIRELLFNLAAGRTEPRVRGKTRNEHLAWLRSLTDSRSELERRLLDALAEGGYRLPDDAQKRIAEPACVADFFYEPNVCVFCDGSVHDEPSQAAQDRERRAELVCRGYRVIVVRYDADIQETIARYPDVFGRDGQDVAQGS</sequence>